<organism evidence="22 23">
    <name type="scientific">Ligilactobacillus apodemi DSM 16634 = JCM 16172</name>
    <dbReference type="NCBI Taxonomy" id="1423724"/>
    <lineage>
        <taxon>Bacteria</taxon>
        <taxon>Bacillati</taxon>
        <taxon>Bacillota</taxon>
        <taxon>Bacilli</taxon>
        <taxon>Lactobacillales</taxon>
        <taxon>Lactobacillaceae</taxon>
        <taxon>Ligilactobacillus</taxon>
    </lineage>
</organism>
<accession>A0A0R1TV13</accession>
<evidence type="ECO:0000256" key="5">
    <source>
        <dbReference type="ARBA" id="ARBA00022737"/>
    </source>
</evidence>
<feature type="binding site" evidence="13 16">
    <location>
        <begin position="303"/>
        <end position="305"/>
    </location>
    <ligand>
        <name>NAD(+)</name>
        <dbReference type="ChEBI" id="CHEBI:57540"/>
    </ligand>
</feature>
<feature type="binding site" evidence="13">
    <location>
        <position position="478"/>
    </location>
    <ligand>
        <name>K(+)</name>
        <dbReference type="ChEBI" id="CHEBI:29103"/>
        <note>ligand shared between two tetrameric partners</note>
    </ligand>
</feature>
<dbReference type="SUPFAM" id="SSF51412">
    <property type="entry name" value="Inosine monophosphate dehydrogenase (IMPDH)"/>
    <property type="match status" value="1"/>
</dbReference>
<feature type="binding site" evidence="13">
    <location>
        <position position="479"/>
    </location>
    <ligand>
        <name>K(+)</name>
        <dbReference type="ChEBI" id="CHEBI:29103"/>
        <note>ligand shared between two tetrameric partners</note>
    </ligand>
</feature>
<dbReference type="GO" id="GO:0006183">
    <property type="term" value="P:GTP biosynthetic process"/>
    <property type="evidence" value="ECO:0007669"/>
    <property type="project" value="TreeGrafter"/>
</dbReference>
<comment type="cofactor">
    <cofactor evidence="1 13">
        <name>K(+)</name>
        <dbReference type="ChEBI" id="CHEBI:29103"/>
    </cofactor>
</comment>
<dbReference type="CDD" id="cd04601">
    <property type="entry name" value="CBS_pair_IMPDH"/>
    <property type="match status" value="1"/>
</dbReference>
<dbReference type="PANTHER" id="PTHR11911">
    <property type="entry name" value="INOSINE-5-MONOPHOSPHATE DEHYDROGENASE RELATED"/>
    <property type="match status" value="1"/>
</dbReference>
<feature type="active site" description="Proton acceptor" evidence="13 14">
    <location>
        <position position="408"/>
    </location>
</feature>
<dbReference type="EMBL" id="AZFT01000043">
    <property type="protein sequence ID" value="KRL85121.1"/>
    <property type="molecule type" value="Genomic_DNA"/>
</dbReference>
<feature type="binding site" evidence="13 15">
    <location>
        <begin position="343"/>
        <end position="345"/>
    </location>
    <ligand>
        <name>IMP</name>
        <dbReference type="ChEBI" id="CHEBI:58053"/>
    </ligand>
</feature>
<comment type="catalytic activity">
    <reaction evidence="12 13 20">
        <text>IMP + NAD(+) + H2O = XMP + NADH + H(+)</text>
        <dbReference type="Rhea" id="RHEA:11708"/>
        <dbReference type="ChEBI" id="CHEBI:15377"/>
        <dbReference type="ChEBI" id="CHEBI:15378"/>
        <dbReference type="ChEBI" id="CHEBI:57464"/>
        <dbReference type="ChEBI" id="CHEBI:57540"/>
        <dbReference type="ChEBI" id="CHEBI:57945"/>
        <dbReference type="ChEBI" id="CHEBI:58053"/>
        <dbReference type="EC" id="1.1.1.205"/>
    </reaction>
</comment>
<dbReference type="InterPro" id="IPR001093">
    <property type="entry name" value="IMP_DH_GMPRt"/>
</dbReference>
<feature type="binding site" description="in other chain" evidence="13 17">
    <location>
        <position position="307"/>
    </location>
    <ligand>
        <name>K(+)</name>
        <dbReference type="ChEBI" id="CHEBI:29103"/>
        <note>ligand shared between two tetrameric partners</note>
    </ligand>
</feature>
<evidence type="ECO:0000256" key="15">
    <source>
        <dbReference type="PIRSR" id="PIRSR000130-2"/>
    </source>
</evidence>
<evidence type="ECO:0000256" key="13">
    <source>
        <dbReference type="HAMAP-Rule" id="MF_01964"/>
    </source>
</evidence>
<feature type="binding site" evidence="16">
    <location>
        <begin position="253"/>
        <end position="255"/>
    </location>
    <ligand>
        <name>NAD(+)</name>
        <dbReference type="ChEBI" id="CHEBI:57540"/>
    </ligand>
</feature>
<evidence type="ECO:0000256" key="10">
    <source>
        <dbReference type="ARBA" id="ARBA00023027"/>
    </source>
</evidence>
<dbReference type="CDD" id="cd00381">
    <property type="entry name" value="IMPDH"/>
    <property type="match status" value="1"/>
</dbReference>
<evidence type="ECO:0000256" key="18">
    <source>
        <dbReference type="PROSITE-ProRule" id="PRU00703"/>
    </source>
</evidence>
<comment type="caution">
    <text evidence="13">Lacks conserved residue(s) required for the propagation of feature annotation.</text>
</comment>
<dbReference type="GO" id="GO:0006177">
    <property type="term" value="P:GMP biosynthetic process"/>
    <property type="evidence" value="ECO:0007669"/>
    <property type="project" value="UniProtKB-UniRule"/>
</dbReference>
<evidence type="ECO:0000256" key="16">
    <source>
        <dbReference type="PIRSR" id="PIRSR000130-3"/>
    </source>
</evidence>
<keyword evidence="7 13" id="KW-0658">Purine biosynthesis</keyword>
<dbReference type="EC" id="1.1.1.205" evidence="13 20"/>
<evidence type="ECO:0000256" key="20">
    <source>
        <dbReference type="RuleBase" id="RU003928"/>
    </source>
</evidence>
<keyword evidence="5" id="KW-0677">Repeat</keyword>
<sequence length="495" mass="52636">MSNWDTKFTKEGLTFDDVLLIPAESHVLPNEVDLSVKLAKNLNLNIPIISAGMDTVTESSMAIAMARQGGLGVIHKNMTIEQQADEVNKVKRSESGVIIDPFFLTPVHTVAEAEALMAKYRISGVPIVESMESRKFCGIITNRDIRFVSDHSVEIGTVMSKTNLITAPEGTSLEKAEAILQQHKIEKLPIINDNGELTGLITIKDIEKVVEFPHAAKDEHGRLLVAAAVGVTSDTFERATALLNAGADALVIDTAHGHSAGVIRKIKEIREHFPDATLIAGNVATAEATRALFDVGVDVVKVGIGPGSICTTRVVAGVGVPQLTAIYDAAGVAREYGKSIIADGGIKYSGEIVKAIAAGGNAVMLGSMLAGTDEAPGETIIYEGRRFKTYRGMGSLGAMDSTHGSSDRYFQSGINEANKLVPEGIEGRVAYKGSVADIIYQMDGGLRAGMGYVGAANLKDLGDNAQFVRITGAGLRESHPHDVQITKEAPNYSTR</sequence>
<feature type="binding site" evidence="13 15">
    <location>
        <position position="308"/>
    </location>
    <ligand>
        <name>IMP</name>
        <dbReference type="ChEBI" id="CHEBI:58053"/>
    </ligand>
</feature>
<dbReference type="RefSeq" id="WP_056957265.1">
    <property type="nucleotide sequence ID" value="NZ_AZFT01000043.1"/>
</dbReference>
<dbReference type="SMART" id="SM00116">
    <property type="entry name" value="CBS"/>
    <property type="match status" value="2"/>
</dbReference>
<dbReference type="GO" id="GO:0003938">
    <property type="term" value="F:IMP dehydrogenase activity"/>
    <property type="evidence" value="ECO:0007669"/>
    <property type="project" value="UniProtKB-UniRule"/>
</dbReference>
<gene>
    <name evidence="13" type="primary">guaB</name>
    <name evidence="22" type="ORF">FC32_GL000164</name>
</gene>
<dbReference type="SMART" id="SM01240">
    <property type="entry name" value="IMPDH"/>
    <property type="match status" value="1"/>
</dbReference>
<proteinExistence type="inferred from homology"/>
<feature type="binding site" description="in other chain" evidence="13 17">
    <location>
        <position position="305"/>
    </location>
    <ligand>
        <name>K(+)</name>
        <dbReference type="ChEBI" id="CHEBI:29103"/>
        <note>ligand shared between two tetrameric partners</note>
    </ligand>
</feature>
<keyword evidence="6 13" id="KW-0332">GMP biosynthesis</keyword>
<dbReference type="NCBIfam" id="TIGR01302">
    <property type="entry name" value="IMP_dehydrog"/>
    <property type="match status" value="1"/>
</dbReference>
<evidence type="ECO:0000259" key="21">
    <source>
        <dbReference type="PROSITE" id="PS51371"/>
    </source>
</evidence>
<comment type="activity regulation">
    <text evidence="13">Mycophenolic acid (MPA) is a non-competitive inhibitor that prevents formation of the closed enzyme conformation by binding to the same site as the amobile flap. In contrast, mizoribine monophosphate (MZP) is a competitive inhibitor that induces the closed conformation. MPA is a potent inhibitor of mammalian IMPDHs but a poor inhibitor of the bacterial enzymes. MZP is a more potent inhibitor of bacterial IMPDH.</text>
</comment>
<dbReference type="PANTHER" id="PTHR11911:SF111">
    <property type="entry name" value="INOSINE-5'-MONOPHOSPHATE DEHYDROGENASE"/>
    <property type="match status" value="1"/>
</dbReference>
<feature type="binding site" description="in other chain" evidence="13 17">
    <location>
        <position position="310"/>
    </location>
    <ligand>
        <name>K(+)</name>
        <dbReference type="ChEBI" id="CHEBI:29103"/>
        <note>ligand shared between two tetrameric partners</note>
    </ligand>
</feature>
<dbReference type="PATRIC" id="fig|1423724.4.peg.172"/>
<dbReference type="HAMAP" id="MF_01964">
    <property type="entry name" value="IMPDH"/>
    <property type="match status" value="1"/>
</dbReference>
<dbReference type="Pfam" id="PF00571">
    <property type="entry name" value="CBS"/>
    <property type="match status" value="2"/>
</dbReference>
<dbReference type="UniPathway" id="UPA00601">
    <property type="reaction ID" value="UER00295"/>
</dbReference>
<keyword evidence="9 13" id="KW-0560">Oxidoreductase</keyword>
<comment type="caution">
    <text evidence="22">The sequence shown here is derived from an EMBL/GenBank/DDBJ whole genome shotgun (WGS) entry which is preliminary data.</text>
</comment>
<dbReference type="InterPro" id="IPR013785">
    <property type="entry name" value="Aldolase_TIM"/>
</dbReference>
<feature type="domain" description="CBS" evidence="21">
    <location>
        <begin position="97"/>
        <end position="155"/>
    </location>
</feature>
<keyword evidence="8 13" id="KW-0630">Potassium</keyword>
<evidence type="ECO:0000256" key="7">
    <source>
        <dbReference type="ARBA" id="ARBA00022755"/>
    </source>
</evidence>
<evidence type="ECO:0000313" key="22">
    <source>
        <dbReference type="EMBL" id="KRL85121.1"/>
    </source>
</evidence>
<dbReference type="FunFam" id="3.20.20.70:FF:000003">
    <property type="entry name" value="GMP reductase"/>
    <property type="match status" value="1"/>
</dbReference>
<evidence type="ECO:0000313" key="23">
    <source>
        <dbReference type="Proteomes" id="UP000051324"/>
    </source>
</evidence>
<dbReference type="Proteomes" id="UP000051324">
    <property type="component" value="Unassembled WGS sequence"/>
</dbReference>
<feature type="binding site" evidence="13 15">
    <location>
        <begin position="390"/>
        <end position="394"/>
    </location>
    <ligand>
        <name>IMP</name>
        <dbReference type="ChEBI" id="CHEBI:58053"/>
    </ligand>
</feature>
<dbReference type="GO" id="GO:0046872">
    <property type="term" value="F:metal ion binding"/>
    <property type="evidence" value="ECO:0007669"/>
    <property type="project" value="UniProtKB-UniRule"/>
</dbReference>
<name>A0A0R1TV13_9LACO</name>
<evidence type="ECO:0000256" key="17">
    <source>
        <dbReference type="PIRSR" id="PIRSR000130-4"/>
    </source>
</evidence>
<evidence type="ECO:0000256" key="14">
    <source>
        <dbReference type="PIRSR" id="PIRSR000130-1"/>
    </source>
</evidence>
<reference evidence="22 23" key="1">
    <citation type="journal article" date="2015" name="Genome Announc.">
        <title>Expanding the biotechnology potential of lactobacilli through comparative genomics of 213 strains and associated genera.</title>
        <authorList>
            <person name="Sun Z."/>
            <person name="Harris H.M."/>
            <person name="McCann A."/>
            <person name="Guo C."/>
            <person name="Argimon S."/>
            <person name="Zhang W."/>
            <person name="Yang X."/>
            <person name="Jeffery I.B."/>
            <person name="Cooney J.C."/>
            <person name="Kagawa T.F."/>
            <person name="Liu W."/>
            <person name="Song Y."/>
            <person name="Salvetti E."/>
            <person name="Wrobel A."/>
            <person name="Rasinkangas P."/>
            <person name="Parkhill J."/>
            <person name="Rea M.C."/>
            <person name="O'Sullivan O."/>
            <person name="Ritari J."/>
            <person name="Douillard F.P."/>
            <person name="Paul Ross R."/>
            <person name="Yang R."/>
            <person name="Briner A.E."/>
            <person name="Felis G.E."/>
            <person name="de Vos W.M."/>
            <person name="Barrangou R."/>
            <person name="Klaenhammer T.R."/>
            <person name="Caufield P.W."/>
            <person name="Cui Y."/>
            <person name="Zhang H."/>
            <person name="O'Toole P.W."/>
        </authorList>
    </citation>
    <scope>NUCLEOTIDE SEQUENCE [LARGE SCALE GENOMIC DNA]</scope>
    <source>
        <strain evidence="22 23">DSM 16634</strain>
    </source>
</reference>
<dbReference type="SUPFAM" id="SSF54631">
    <property type="entry name" value="CBS-domain pair"/>
    <property type="match status" value="1"/>
</dbReference>
<keyword evidence="10 13" id="KW-0520">NAD</keyword>
<feature type="binding site" evidence="13 15">
    <location>
        <position position="423"/>
    </location>
    <ligand>
        <name>IMP</name>
        <dbReference type="ChEBI" id="CHEBI:58053"/>
    </ligand>
</feature>
<comment type="similarity">
    <text evidence="2 13 19">Belongs to the IMPDH/GMPR family.</text>
</comment>
<comment type="subunit">
    <text evidence="3 13">Homotetramer.</text>
</comment>
<evidence type="ECO:0000256" key="2">
    <source>
        <dbReference type="ARBA" id="ARBA00005502"/>
    </source>
</evidence>
<evidence type="ECO:0000256" key="19">
    <source>
        <dbReference type="RuleBase" id="RU003927"/>
    </source>
</evidence>
<evidence type="ECO:0000256" key="12">
    <source>
        <dbReference type="ARBA" id="ARBA00048028"/>
    </source>
</evidence>
<evidence type="ECO:0000256" key="8">
    <source>
        <dbReference type="ARBA" id="ARBA00022958"/>
    </source>
</evidence>
<feature type="domain" description="CBS" evidence="21">
    <location>
        <begin position="159"/>
        <end position="219"/>
    </location>
</feature>
<dbReference type="Gene3D" id="3.20.20.70">
    <property type="entry name" value="Aldolase class I"/>
    <property type="match status" value="1"/>
</dbReference>
<dbReference type="GO" id="GO:0000166">
    <property type="term" value="F:nucleotide binding"/>
    <property type="evidence" value="ECO:0007669"/>
    <property type="project" value="UniProtKB-UniRule"/>
</dbReference>
<dbReference type="PIRSF" id="PIRSF000130">
    <property type="entry name" value="IMPDH"/>
    <property type="match status" value="1"/>
</dbReference>
<keyword evidence="4 13" id="KW-0479">Metal-binding</keyword>
<dbReference type="eggNOG" id="COG0516">
    <property type="taxonomic scope" value="Bacteria"/>
</dbReference>
<comment type="function">
    <text evidence="13">Catalyzes the conversion of inosine 5'-phosphate (IMP) to xanthosine 5'-phosphate (XMP), the first committed and rate-limiting step in the de novo synthesis of guanine nucleotides, and therefore plays an important role in the regulation of cell growth.</text>
</comment>
<dbReference type="InterPro" id="IPR015875">
    <property type="entry name" value="IMP_DH/GMP_Rdtase_CS"/>
</dbReference>
<dbReference type="PROSITE" id="PS51371">
    <property type="entry name" value="CBS"/>
    <property type="match status" value="2"/>
</dbReference>
<dbReference type="InterPro" id="IPR046342">
    <property type="entry name" value="CBS_dom_sf"/>
</dbReference>
<protein>
    <recommendedName>
        <fullName evidence="13 20">Inosine-5'-monophosphate dehydrogenase</fullName>
        <shortName evidence="13">IMP dehydrogenase</shortName>
        <shortName evidence="13">IMPD</shortName>
        <shortName evidence="13">IMPDH</shortName>
        <ecNumber evidence="13 20">1.1.1.205</ecNumber>
    </recommendedName>
</protein>
<dbReference type="InterPro" id="IPR000644">
    <property type="entry name" value="CBS_dom"/>
</dbReference>
<evidence type="ECO:0000256" key="4">
    <source>
        <dbReference type="ARBA" id="ARBA00022723"/>
    </source>
</evidence>
<dbReference type="PROSITE" id="PS00487">
    <property type="entry name" value="IMP_DH_GMP_RED"/>
    <property type="match status" value="1"/>
</dbReference>
<evidence type="ECO:0000256" key="6">
    <source>
        <dbReference type="ARBA" id="ARBA00022749"/>
    </source>
</evidence>
<evidence type="ECO:0000256" key="9">
    <source>
        <dbReference type="ARBA" id="ARBA00023002"/>
    </source>
</evidence>
<comment type="pathway">
    <text evidence="13 20">Purine metabolism; XMP biosynthesis via de novo pathway; XMP from IMP: step 1/1.</text>
</comment>
<feature type="binding site" evidence="13 15">
    <location>
        <begin position="366"/>
        <end position="367"/>
    </location>
    <ligand>
        <name>IMP</name>
        <dbReference type="ChEBI" id="CHEBI:58053"/>
    </ligand>
</feature>
<evidence type="ECO:0000256" key="1">
    <source>
        <dbReference type="ARBA" id="ARBA00001958"/>
    </source>
</evidence>
<feature type="binding site" evidence="13">
    <location>
        <position position="253"/>
    </location>
    <ligand>
        <name>NAD(+)</name>
        <dbReference type="ChEBI" id="CHEBI:57540"/>
    </ligand>
</feature>
<evidence type="ECO:0000256" key="11">
    <source>
        <dbReference type="ARBA" id="ARBA00023122"/>
    </source>
</evidence>
<dbReference type="Pfam" id="PF00478">
    <property type="entry name" value="IMPDH"/>
    <property type="match status" value="1"/>
</dbReference>
<feature type="active site" description="Thioimidate intermediate" evidence="13 14">
    <location>
        <position position="310"/>
    </location>
</feature>
<feature type="binding site" evidence="13">
    <location>
        <position position="477"/>
    </location>
    <ligand>
        <name>K(+)</name>
        <dbReference type="ChEBI" id="CHEBI:29103"/>
        <note>ligand shared between two tetrameric partners</note>
    </ligand>
</feature>
<dbReference type="AlphaFoldDB" id="A0A0R1TV13"/>
<keyword evidence="11 18" id="KW-0129">CBS domain</keyword>
<evidence type="ECO:0000256" key="3">
    <source>
        <dbReference type="ARBA" id="ARBA00011881"/>
    </source>
</evidence>
<keyword evidence="23" id="KW-1185">Reference proteome</keyword>
<dbReference type="InterPro" id="IPR005990">
    <property type="entry name" value="IMP_DH"/>
</dbReference>
<dbReference type="STRING" id="1423724.FC32_GL000164"/>